<dbReference type="GO" id="GO:0030151">
    <property type="term" value="F:molybdenum ion binding"/>
    <property type="evidence" value="ECO:0007669"/>
    <property type="project" value="InterPro"/>
</dbReference>
<dbReference type="Gene3D" id="2.40.33.20">
    <property type="entry name" value="PK beta-barrel domain-like"/>
    <property type="match status" value="1"/>
</dbReference>
<dbReference type="PANTHER" id="PTHR30212">
    <property type="entry name" value="PROTEIN YIIM"/>
    <property type="match status" value="1"/>
</dbReference>
<dbReference type="GO" id="GO:0030170">
    <property type="term" value="F:pyridoxal phosphate binding"/>
    <property type="evidence" value="ECO:0007669"/>
    <property type="project" value="InterPro"/>
</dbReference>
<evidence type="ECO:0000313" key="3">
    <source>
        <dbReference type="Proteomes" id="UP000254069"/>
    </source>
</evidence>
<dbReference type="PROSITE" id="PS51340">
    <property type="entry name" value="MOSC"/>
    <property type="match status" value="1"/>
</dbReference>
<dbReference type="InterPro" id="IPR005163">
    <property type="entry name" value="Tri_helical_YiiM-like"/>
</dbReference>
<dbReference type="Proteomes" id="UP000254069">
    <property type="component" value="Unassembled WGS sequence"/>
</dbReference>
<organism evidence="2 3">
    <name type="scientific">Shewanella algae</name>
    <dbReference type="NCBI Taxonomy" id="38313"/>
    <lineage>
        <taxon>Bacteria</taxon>
        <taxon>Pseudomonadati</taxon>
        <taxon>Pseudomonadota</taxon>
        <taxon>Gammaproteobacteria</taxon>
        <taxon>Alteromonadales</taxon>
        <taxon>Shewanellaceae</taxon>
        <taxon>Shewanella</taxon>
    </lineage>
</organism>
<keyword evidence="3" id="KW-1185">Reference proteome</keyword>
<dbReference type="PANTHER" id="PTHR30212:SF2">
    <property type="entry name" value="PROTEIN YIIM"/>
    <property type="match status" value="1"/>
</dbReference>
<feature type="domain" description="MOSC" evidence="1">
    <location>
        <begin position="53"/>
        <end position="191"/>
    </location>
</feature>
<evidence type="ECO:0000259" key="1">
    <source>
        <dbReference type="PROSITE" id="PS51340"/>
    </source>
</evidence>
<dbReference type="InterPro" id="IPR011037">
    <property type="entry name" value="Pyrv_Knase-like_insert_dom_sf"/>
</dbReference>
<dbReference type="SUPFAM" id="SSF50800">
    <property type="entry name" value="PK beta-barrel domain-like"/>
    <property type="match status" value="1"/>
</dbReference>
<dbReference type="InterPro" id="IPR005302">
    <property type="entry name" value="MoCF_Sase_C"/>
</dbReference>
<reference evidence="2 3" key="1">
    <citation type="submission" date="2018-06" db="EMBL/GenBank/DDBJ databases">
        <authorList>
            <consortium name="Pathogen Informatics"/>
            <person name="Doyle S."/>
        </authorList>
    </citation>
    <scope>NUCLEOTIDE SEQUENCE [LARGE SCALE GENOMIC DNA]</scope>
    <source>
        <strain evidence="2 3">NCTC10738</strain>
    </source>
</reference>
<dbReference type="Pfam" id="PF03473">
    <property type="entry name" value="MOSC"/>
    <property type="match status" value="1"/>
</dbReference>
<dbReference type="Pfam" id="PF03475">
    <property type="entry name" value="YiiM_3-alpha"/>
    <property type="match status" value="1"/>
</dbReference>
<accession>A0A379ZBM6</accession>
<proteinExistence type="predicted"/>
<gene>
    <name evidence="2" type="primary">yiiM</name>
    <name evidence="2" type="ORF">NCTC10738_01426</name>
</gene>
<evidence type="ECO:0000313" key="2">
    <source>
        <dbReference type="EMBL" id="SUI58515.1"/>
    </source>
</evidence>
<sequence length="258" mass="28851">MEMSVICPVSLEYDRALAPEGRRNVTKCLIDKISGLYAGDELTFRDKLASGIDNKSRMETLEVFGARVAGDAQADPKHHGGPDRVLHHFPREHYGHYRRMGLITSGQDAPAMGENISSVGLTEADIHIGDILSFGEVELQVTQPRSPCFKLNHQYGQRDFALAMQQTGMSGWFYRVLKPGIISCQDALILKQRRTDISVAEAMKLYFRPEFDAAAYDRLLSCEGLAASWVGSLQRQLERGSIEDWQMRLYGPDSLALN</sequence>
<dbReference type="GO" id="GO:0003824">
    <property type="term" value="F:catalytic activity"/>
    <property type="evidence" value="ECO:0007669"/>
    <property type="project" value="InterPro"/>
</dbReference>
<dbReference type="EMBL" id="UGYO01000001">
    <property type="protein sequence ID" value="SUI58515.1"/>
    <property type="molecule type" value="Genomic_DNA"/>
</dbReference>
<protein>
    <submittedName>
        <fullName evidence="2">6-N-hydroxylaminopurine resistance protein</fullName>
    </submittedName>
</protein>
<dbReference type="AlphaFoldDB" id="A0A379ZBM6"/>
<dbReference type="InterPro" id="IPR052353">
    <property type="entry name" value="Benzoxazolinone_Detox_Enz"/>
</dbReference>
<name>A0A379ZBM6_9GAMM</name>